<dbReference type="SUPFAM" id="SSF48726">
    <property type="entry name" value="Immunoglobulin"/>
    <property type="match status" value="2"/>
</dbReference>
<dbReference type="Proteomes" id="UP001187315">
    <property type="component" value="Unassembled WGS sequence"/>
</dbReference>
<organism evidence="8 9">
    <name type="scientific">Tachysurus vachellii</name>
    <name type="common">Darkbarbel catfish</name>
    <name type="synonym">Pelteobagrus vachellii</name>
    <dbReference type="NCBI Taxonomy" id="175792"/>
    <lineage>
        <taxon>Eukaryota</taxon>
        <taxon>Metazoa</taxon>
        <taxon>Chordata</taxon>
        <taxon>Craniata</taxon>
        <taxon>Vertebrata</taxon>
        <taxon>Euteleostomi</taxon>
        <taxon>Actinopterygii</taxon>
        <taxon>Neopterygii</taxon>
        <taxon>Teleostei</taxon>
        <taxon>Ostariophysi</taxon>
        <taxon>Siluriformes</taxon>
        <taxon>Bagridae</taxon>
        <taxon>Tachysurus</taxon>
    </lineage>
</organism>
<dbReference type="SMART" id="SM00409">
    <property type="entry name" value="IG"/>
    <property type="match status" value="1"/>
</dbReference>
<feature type="signal peptide" evidence="6">
    <location>
        <begin position="1"/>
        <end position="25"/>
    </location>
</feature>
<feature type="chain" id="PRO_5041717155" description="Ig-like domain-containing protein" evidence="6">
    <location>
        <begin position="26"/>
        <end position="311"/>
    </location>
</feature>
<dbReference type="Gene3D" id="2.60.40.10">
    <property type="entry name" value="Immunoglobulins"/>
    <property type="match status" value="2"/>
</dbReference>
<feature type="transmembrane region" description="Helical" evidence="5">
    <location>
        <begin position="222"/>
        <end position="243"/>
    </location>
</feature>
<dbReference type="EMBL" id="JAVHJS010000002">
    <property type="protein sequence ID" value="KAK2865885.1"/>
    <property type="molecule type" value="Genomic_DNA"/>
</dbReference>
<gene>
    <name evidence="8" type="ORF">Q7C36_001941</name>
</gene>
<evidence type="ECO:0000256" key="2">
    <source>
        <dbReference type="ARBA" id="ARBA00022729"/>
    </source>
</evidence>
<evidence type="ECO:0000256" key="5">
    <source>
        <dbReference type="SAM" id="Phobius"/>
    </source>
</evidence>
<reference evidence="8" key="1">
    <citation type="submission" date="2023-08" db="EMBL/GenBank/DDBJ databases">
        <title>Pelteobagrus vachellii genome.</title>
        <authorList>
            <person name="Liu H."/>
        </authorList>
    </citation>
    <scope>NUCLEOTIDE SEQUENCE</scope>
    <source>
        <strain evidence="8">PRFRI_2022a</strain>
        <tissue evidence="8">Muscle</tissue>
    </source>
</reference>
<keyword evidence="5" id="KW-1133">Transmembrane helix</keyword>
<comment type="caution">
    <text evidence="8">The sequence shown here is derived from an EMBL/GenBank/DDBJ whole genome shotgun (WGS) entry which is preliminary data.</text>
</comment>
<dbReference type="PANTHER" id="PTHR12080:SF55">
    <property type="entry name" value="LYMPHOCYTE FUNCTION-ASSOCIATED ANTIGEN 3"/>
    <property type="match status" value="1"/>
</dbReference>
<name>A0AA88NY53_TACVA</name>
<accession>A0AA88NY53</accession>
<keyword evidence="3 5" id="KW-0472">Membrane</keyword>
<feature type="domain" description="Ig-like" evidence="7">
    <location>
        <begin position="94"/>
        <end position="208"/>
    </location>
</feature>
<keyword evidence="5" id="KW-0812">Transmembrane</keyword>
<dbReference type="CDD" id="cd00096">
    <property type="entry name" value="Ig"/>
    <property type="match status" value="1"/>
</dbReference>
<evidence type="ECO:0000256" key="6">
    <source>
        <dbReference type="SAM" id="SignalP"/>
    </source>
</evidence>
<dbReference type="PROSITE" id="PS50835">
    <property type="entry name" value="IG_LIKE"/>
    <property type="match status" value="1"/>
</dbReference>
<dbReference type="InterPro" id="IPR013783">
    <property type="entry name" value="Ig-like_fold"/>
</dbReference>
<sequence>MRTCFPHHRLSLLCLFLSEIFSSIGDSLVQEVFGAVGDSVTFSLHVPVSGTIIYKDETVGLVFNNQSEINGETFVNRLHWHNQSGFFTLSDLRPDDSGLYTVESTKVQKGKQEYHLDVYERVSAPRVKKTFSSSEFCSLLCSVRNVRGLKLVWSEDHILLNQTISNSTSNTTLSLHLEINKTDKDRQRNFSCVASNPVSKETTTFNVTKVCSLNKGTQPNHITIPVVVSVILLVCVIVMFVYLKKRKNEASRRTEDSSATEGLNEEIQYSEINHIKPTQTNIREHADEEVCQLTTIYDRIRPERTSESSTQ</sequence>
<dbReference type="InterPro" id="IPR036179">
    <property type="entry name" value="Ig-like_dom_sf"/>
</dbReference>
<protein>
    <recommendedName>
        <fullName evidence="7">Ig-like domain-containing protein</fullName>
    </recommendedName>
</protein>
<evidence type="ECO:0000259" key="7">
    <source>
        <dbReference type="PROSITE" id="PS50835"/>
    </source>
</evidence>
<dbReference type="AlphaFoldDB" id="A0AA88NY53"/>
<evidence type="ECO:0000313" key="8">
    <source>
        <dbReference type="EMBL" id="KAK2865885.1"/>
    </source>
</evidence>
<dbReference type="InterPro" id="IPR007110">
    <property type="entry name" value="Ig-like_dom"/>
</dbReference>
<keyword evidence="2 6" id="KW-0732">Signal</keyword>
<evidence type="ECO:0000256" key="3">
    <source>
        <dbReference type="ARBA" id="ARBA00023136"/>
    </source>
</evidence>
<evidence type="ECO:0000256" key="4">
    <source>
        <dbReference type="ARBA" id="ARBA00023180"/>
    </source>
</evidence>
<keyword evidence="9" id="KW-1185">Reference proteome</keyword>
<dbReference type="InterPro" id="IPR015631">
    <property type="entry name" value="CD2/SLAM_rcpt"/>
</dbReference>
<keyword evidence="4" id="KW-0325">Glycoprotein</keyword>
<evidence type="ECO:0000256" key="1">
    <source>
        <dbReference type="ARBA" id="ARBA00004370"/>
    </source>
</evidence>
<dbReference type="PANTHER" id="PTHR12080">
    <property type="entry name" value="SIGNALING LYMPHOCYTIC ACTIVATION MOLECULE"/>
    <property type="match status" value="1"/>
</dbReference>
<comment type="subcellular location">
    <subcellularLocation>
        <location evidence="1">Membrane</location>
    </subcellularLocation>
</comment>
<dbReference type="InterPro" id="IPR003599">
    <property type="entry name" value="Ig_sub"/>
</dbReference>
<evidence type="ECO:0000313" key="9">
    <source>
        <dbReference type="Proteomes" id="UP001187315"/>
    </source>
</evidence>
<dbReference type="GO" id="GO:0016020">
    <property type="term" value="C:membrane"/>
    <property type="evidence" value="ECO:0007669"/>
    <property type="project" value="UniProtKB-SubCell"/>
</dbReference>
<proteinExistence type="predicted"/>